<gene>
    <name evidence="1" type="ORF">K1I37_02000</name>
</gene>
<dbReference type="AlphaFoldDB" id="T0BVN1"/>
<evidence type="ECO:0000313" key="1">
    <source>
        <dbReference type="EMBL" id="UNO49352.1"/>
    </source>
</evidence>
<dbReference type="Proteomes" id="UP000829401">
    <property type="component" value="Chromosome"/>
</dbReference>
<accession>A0A9E6ZH21</accession>
<proteinExistence type="predicted"/>
<dbReference type="EMBL" id="CP080467">
    <property type="protein sequence ID" value="UNO49352.1"/>
    <property type="molecule type" value="Genomic_DNA"/>
</dbReference>
<accession>T0BVN1</accession>
<sequence length="53" mass="6238">MELVKLLTADEICGFFDKPGDSGDFVLDLKAAREERAEELLRKHWMKERKEQD</sequence>
<evidence type="ECO:0000313" key="2">
    <source>
        <dbReference type="Proteomes" id="UP000829401"/>
    </source>
</evidence>
<organism evidence="1 2">
    <name type="scientific">Alicyclobacillus acidoterrestris (strain ATCC 49025 / DSM 3922 / CIP 106132 / NCIMB 13137 / GD3B)</name>
    <dbReference type="NCBI Taxonomy" id="1356854"/>
    <lineage>
        <taxon>Bacteria</taxon>
        <taxon>Bacillati</taxon>
        <taxon>Bacillota</taxon>
        <taxon>Bacilli</taxon>
        <taxon>Bacillales</taxon>
        <taxon>Alicyclobacillaceae</taxon>
        <taxon>Alicyclobacillus</taxon>
    </lineage>
</organism>
<dbReference type="RefSeq" id="WP_021297242.1">
    <property type="nucleotide sequence ID" value="NZ_AURB01000148.1"/>
</dbReference>
<dbReference type="KEGG" id="aaco:K1I37_02000"/>
<reference evidence="2" key="1">
    <citation type="journal article" date="2022" name="G3 (Bethesda)">
        <title>Unveiling the complete genome sequence of Alicyclobacillus acidoterrestris DSM 3922T, a taint-producing strain.</title>
        <authorList>
            <person name="Leonardo I.C."/>
            <person name="Barreto Crespo M.T."/>
            <person name="Gaspar F.B."/>
        </authorList>
    </citation>
    <scope>NUCLEOTIDE SEQUENCE [LARGE SCALE GENOMIC DNA]</scope>
    <source>
        <strain evidence="2">DSM 3922</strain>
    </source>
</reference>
<protein>
    <submittedName>
        <fullName evidence="1">Uncharacterized protein</fullName>
    </submittedName>
</protein>
<name>T0BVN1_ALIAG</name>
<keyword evidence="2" id="KW-1185">Reference proteome</keyword>